<feature type="compositionally biased region" description="Basic and acidic residues" evidence="1">
    <location>
        <begin position="582"/>
        <end position="614"/>
    </location>
</feature>
<feature type="compositionally biased region" description="Basic and acidic residues" evidence="1">
    <location>
        <begin position="458"/>
        <end position="472"/>
    </location>
</feature>
<feature type="region of interest" description="Disordered" evidence="1">
    <location>
        <begin position="1"/>
        <end position="68"/>
    </location>
</feature>
<feature type="compositionally biased region" description="Acidic residues" evidence="1">
    <location>
        <begin position="448"/>
        <end position="457"/>
    </location>
</feature>
<dbReference type="PANTHER" id="PTHR47842">
    <property type="entry name" value="EXPRESSED PROTEIN"/>
    <property type="match status" value="1"/>
</dbReference>
<evidence type="ECO:0000256" key="1">
    <source>
        <dbReference type="SAM" id="MobiDB-lite"/>
    </source>
</evidence>
<dbReference type="PANTHER" id="PTHR47842:SF3">
    <property type="entry name" value="DUF676 DOMAIN-CONTAINING PROTEIN"/>
    <property type="match status" value="1"/>
</dbReference>
<feature type="compositionally biased region" description="Polar residues" evidence="1">
    <location>
        <begin position="618"/>
        <end position="644"/>
    </location>
</feature>
<feature type="region of interest" description="Disordered" evidence="1">
    <location>
        <begin position="582"/>
        <end position="699"/>
    </location>
</feature>
<comment type="caution">
    <text evidence="2">The sequence shown here is derived from an EMBL/GenBank/DDBJ whole genome shotgun (WGS) entry which is preliminary data.</text>
</comment>
<proteinExistence type="predicted"/>
<feature type="compositionally biased region" description="Pro residues" evidence="1">
    <location>
        <begin position="514"/>
        <end position="525"/>
    </location>
</feature>
<feature type="compositionally biased region" description="Polar residues" evidence="1">
    <location>
        <begin position="224"/>
        <end position="253"/>
    </location>
</feature>
<dbReference type="InterPro" id="IPR029058">
    <property type="entry name" value="AB_hydrolase_fold"/>
</dbReference>
<feature type="region of interest" description="Disordered" evidence="1">
    <location>
        <begin position="216"/>
        <end position="262"/>
    </location>
</feature>
<keyword evidence="3" id="KW-1185">Reference proteome</keyword>
<feature type="compositionally biased region" description="Low complexity" evidence="1">
    <location>
        <begin position="653"/>
        <end position="668"/>
    </location>
</feature>
<dbReference type="Gene3D" id="3.40.50.1820">
    <property type="entry name" value="alpha/beta hydrolase"/>
    <property type="match status" value="1"/>
</dbReference>
<feature type="compositionally biased region" description="Basic and acidic residues" evidence="1">
    <location>
        <begin position="428"/>
        <end position="447"/>
    </location>
</feature>
<feature type="compositionally biased region" description="Polar residues" evidence="1">
    <location>
        <begin position="486"/>
        <end position="501"/>
    </location>
</feature>
<evidence type="ECO:0000313" key="3">
    <source>
        <dbReference type="Proteomes" id="UP000800235"/>
    </source>
</evidence>
<sequence length="770" mass="84895">MYKTPGSGPHNAPALPPRASYQGQAGGRLTPPPPAYQEAEKNSPYSSGGFATHDPRSSSTHSLVPEKARSHDQRTLLLIYIHGFMGNETSFQSFPAHVHNLVTVTLAESHVVHTKVYPRYKSRRTIDVAAEEFSRWLAPHESPKTDVILLGHSMGGLLAAEILLLPPVHSAPGQGYRHRILGAINFDVPFLGMHPGVISSGIASIFASKDDPASPVASADLESGLTSPSAASIDSQNTWETTSTGGPNRQDTLFNRPNDPNFNPQFNNDVILPMRKGWRNAMHFVNKHSDNLRQATKQYVKSHVEFGGAMADYPGLKARYTKVRALEDEDEATRKRVTQQARVPPRIRFINYYTASTGKPKKPKSPKSRSRSRSKSHSKSHSRSPSRARNSERGQSATVSGVQNQNMKVPEDQSSRKSRSRTPSPRISIEEHRDDGVHQMAHIHPEPEPSDPDESASDEEKLEKKKDARSDDEGSLNFDSDAGPKLSTQSTGLSLTESSVNDILPPHFHVQLPNLPPIPPPPTEPPALDLTPYPDKSAQKIVQKEHDRQVKIWKQAMKDCDSAIKDRAKLEAKMRKTAAKEILRKQKEEDKLKGKEDGDTIKKSKGKEKAKDFDPVDENTSPNEHTTKQSSHIQKSFTTESSGNTILSPPPSSSTTLTPTTTIDSTLSQSRSMSTGSPPSPSASVNTKDEKPPKKKKDRVFCMLPPKSSAGERDPAWVRVYMEGVDEVGAHCGLFIVSPTYERLVGDVGGRIEEWVREDMTRRFLAENGG</sequence>
<dbReference type="Proteomes" id="UP000800235">
    <property type="component" value="Unassembled WGS sequence"/>
</dbReference>
<feature type="compositionally biased region" description="Polar residues" evidence="1">
    <location>
        <begin position="393"/>
        <end position="407"/>
    </location>
</feature>
<feature type="region of interest" description="Disordered" evidence="1">
    <location>
        <begin position="348"/>
        <end position="533"/>
    </location>
</feature>
<accession>A0A9P4NTM9</accession>
<reference evidence="2" key="1">
    <citation type="journal article" date="2020" name="Stud. Mycol.">
        <title>101 Dothideomycetes genomes: a test case for predicting lifestyles and emergence of pathogens.</title>
        <authorList>
            <person name="Haridas S."/>
            <person name="Albert R."/>
            <person name="Binder M."/>
            <person name="Bloem J."/>
            <person name="Labutti K."/>
            <person name="Salamov A."/>
            <person name="Andreopoulos B."/>
            <person name="Baker S."/>
            <person name="Barry K."/>
            <person name="Bills G."/>
            <person name="Bluhm B."/>
            <person name="Cannon C."/>
            <person name="Castanera R."/>
            <person name="Culley D."/>
            <person name="Daum C."/>
            <person name="Ezra D."/>
            <person name="Gonzalez J."/>
            <person name="Henrissat B."/>
            <person name="Kuo A."/>
            <person name="Liang C."/>
            <person name="Lipzen A."/>
            <person name="Lutzoni F."/>
            <person name="Magnuson J."/>
            <person name="Mondo S."/>
            <person name="Nolan M."/>
            <person name="Ohm R."/>
            <person name="Pangilinan J."/>
            <person name="Park H.-J."/>
            <person name="Ramirez L."/>
            <person name="Alfaro M."/>
            <person name="Sun H."/>
            <person name="Tritt A."/>
            <person name="Yoshinaga Y."/>
            <person name="Zwiers L.-H."/>
            <person name="Turgeon B."/>
            <person name="Goodwin S."/>
            <person name="Spatafora J."/>
            <person name="Crous P."/>
            <person name="Grigoriev I."/>
        </authorList>
    </citation>
    <scope>NUCLEOTIDE SEQUENCE</scope>
    <source>
        <strain evidence="2">CBS 130266</strain>
    </source>
</reference>
<evidence type="ECO:0008006" key="4">
    <source>
        <dbReference type="Google" id="ProtNLM"/>
    </source>
</evidence>
<dbReference type="EMBL" id="MU007028">
    <property type="protein sequence ID" value="KAF2431979.1"/>
    <property type="molecule type" value="Genomic_DNA"/>
</dbReference>
<feature type="compositionally biased region" description="Polar residues" evidence="1">
    <location>
        <begin position="669"/>
        <end position="686"/>
    </location>
</feature>
<name>A0A9P4NTM9_9PEZI</name>
<organism evidence="2 3">
    <name type="scientific">Tothia fuscella</name>
    <dbReference type="NCBI Taxonomy" id="1048955"/>
    <lineage>
        <taxon>Eukaryota</taxon>
        <taxon>Fungi</taxon>
        <taxon>Dikarya</taxon>
        <taxon>Ascomycota</taxon>
        <taxon>Pezizomycotina</taxon>
        <taxon>Dothideomycetes</taxon>
        <taxon>Pleosporomycetidae</taxon>
        <taxon>Venturiales</taxon>
        <taxon>Cylindrosympodiaceae</taxon>
        <taxon>Tothia</taxon>
    </lineage>
</organism>
<feature type="compositionally biased region" description="Basic residues" evidence="1">
    <location>
        <begin position="359"/>
        <end position="386"/>
    </location>
</feature>
<dbReference type="AlphaFoldDB" id="A0A9P4NTM9"/>
<gene>
    <name evidence="2" type="ORF">EJ08DRAFT_677850</name>
</gene>
<dbReference type="SUPFAM" id="SSF53474">
    <property type="entry name" value="alpha/beta-Hydrolases"/>
    <property type="match status" value="1"/>
</dbReference>
<protein>
    <recommendedName>
        <fullName evidence="4">DUF676 domain-containing protein</fullName>
    </recommendedName>
</protein>
<evidence type="ECO:0000313" key="2">
    <source>
        <dbReference type="EMBL" id="KAF2431979.1"/>
    </source>
</evidence>
<dbReference type="OrthoDB" id="3248508at2759"/>